<keyword evidence="10" id="KW-1185">Reference proteome</keyword>
<dbReference type="Proteomes" id="UP000236884">
    <property type="component" value="Chromosome"/>
</dbReference>
<evidence type="ECO:0000256" key="6">
    <source>
        <dbReference type="RuleBase" id="RU000716"/>
    </source>
</evidence>
<feature type="domain" description="RNA polymerase sigma-70 region 4" evidence="8">
    <location>
        <begin position="128"/>
        <end position="176"/>
    </location>
</feature>
<dbReference type="PROSITE" id="PS01063">
    <property type="entry name" value="SIGMA70_ECF"/>
    <property type="match status" value="1"/>
</dbReference>
<evidence type="ECO:0000256" key="4">
    <source>
        <dbReference type="ARBA" id="ARBA00023125"/>
    </source>
</evidence>
<dbReference type="Pfam" id="PF04545">
    <property type="entry name" value="Sigma70_r4"/>
    <property type="match status" value="1"/>
</dbReference>
<organism evidence="9 10">
    <name type="scientific">Variibacter gotjawalensis</name>
    <dbReference type="NCBI Taxonomy" id="1333996"/>
    <lineage>
        <taxon>Bacteria</taxon>
        <taxon>Pseudomonadati</taxon>
        <taxon>Pseudomonadota</taxon>
        <taxon>Alphaproteobacteria</taxon>
        <taxon>Hyphomicrobiales</taxon>
        <taxon>Nitrobacteraceae</taxon>
        <taxon>Variibacter</taxon>
    </lineage>
</organism>
<dbReference type="InterPro" id="IPR007630">
    <property type="entry name" value="RNA_pol_sigma70_r4"/>
</dbReference>
<keyword evidence="4 6" id="KW-0238">DNA-binding</keyword>
<evidence type="ECO:0000313" key="9">
    <source>
        <dbReference type="EMBL" id="BAT61606.1"/>
    </source>
</evidence>
<dbReference type="InterPro" id="IPR014284">
    <property type="entry name" value="RNA_pol_sigma-70_dom"/>
</dbReference>
<dbReference type="GO" id="GO:0003677">
    <property type="term" value="F:DNA binding"/>
    <property type="evidence" value="ECO:0007669"/>
    <property type="project" value="UniProtKB-KW"/>
</dbReference>
<evidence type="ECO:0000256" key="5">
    <source>
        <dbReference type="ARBA" id="ARBA00023163"/>
    </source>
</evidence>
<dbReference type="GO" id="GO:0006352">
    <property type="term" value="P:DNA-templated transcription initiation"/>
    <property type="evidence" value="ECO:0007669"/>
    <property type="project" value="InterPro"/>
</dbReference>
<keyword evidence="5 6" id="KW-0804">Transcription</keyword>
<gene>
    <name evidence="9" type="primary">rpoE</name>
    <name evidence="9" type="ORF">GJW-30_1_04165</name>
</gene>
<keyword evidence="3 6" id="KW-0731">Sigma factor</keyword>
<dbReference type="Pfam" id="PF04542">
    <property type="entry name" value="Sigma70_r2"/>
    <property type="match status" value="1"/>
</dbReference>
<evidence type="ECO:0000313" key="10">
    <source>
        <dbReference type="Proteomes" id="UP000236884"/>
    </source>
</evidence>
<dbReference type="NCBIfam" id="TIGR02937">
    <property type="entry name" value="sigma70-ECF"/>
    <property type="match status" value="1"/>
</dbReference>
<evidence type="ECO:0000259" key="8">
    <source>
        <dbReference type="Pfam" id="PF04545"/>
    </source>
</evidence>
<dbReference type="PANTHER" id="PTHR43133">
    <property type="entry name" value="RNA POLYMERASE ECF-TYPE SIGMA FACTO"/>
    <property type="match status" value="1"/>
</dbReference>
<reference evidence="9 10" key="1">
    <citation type="submission" date="2015-08" db="EMBL/GenBank/DDBJ databases">
        <title>Investigation of the bacterial diversity of lava forest soil.</title>
        <authorList>
            <person name="Lee J.S."/>
        </authorList>
    </citation>
    <scope>NUCLEOTIDE SEQUENCE [LARGE SCALE GENOMIC DNA]</scope>
    <source>
        <strain evidence="9 10">GJW-30</strain>
    </source>
</reference>
<feature type="domain" description="RNA polymerase sigma-70 region 2" evidence="7">
    <location>
        <begin position="28"/>
        <end position="94"/>
    </location>
</feature>
<dbReference type="Gene3D" id="1.10.10.10">
    <property type="entry name" value="Winged helix-like DNA-binding domain superfamily/Winged helix DNA-binding domain"/>
    <property type="match status" value="1"/>
</dbReference>
<proteinExistence type="inferred from homology"/>
<keyword evidence="2 6" id="KW-0805">Transcription regulation</keyword>
<dbReference type="SUPFAM" id="SSF88946">
    <property type="entry name" value="Sigma2 domain of RNA polymerase sigma factors"/>
    <property type="match status" value="1"/>
</dbReference>
<dbReference type="EMBL" id="AP014946">
    <property type="protein sequence ID" value="BAT61606.1"/>
    <property type="molecule type" value="Genomic_DNA"/>
</dbReference>
<dbReference type="KEGG" id="vgo:GJW-30_1_04165"/>
<name>A0A0S3Q079_9BRAD</name>
<dbReference type="InterPro" id="IPR000838">
    <property type="entry name" value="RNA_pol_sigma70_ECF_CS"/>
</dbReference>
<dbReference type="PANTHER" id="PTHR43133:SF62">
    <property type="entry name" value="RNA POLYMERASE SIGMA FACTOR SIGZ"/>
    <property type="match status" value="1"/>
</dbReference>
<sequence length="182" mass="20130">METHTDFGELIVAIATRRDRDAFARLFAFYAPRLKAMAMRTGASGEIAEDIAQDAMIAVWQKAAQFDPARASAGTWIFTIARNLRIDGVRAARRADALNSDWPEPESEAAPDEIVNGLEQEARVRAVLRDLSADQMQVVQLSFFEGRAHGDISTHLGIPLGTVKSRLRLALTRLRAALDDLR</sequence>
<dbReference type="Gene3D" id="1.10.1740.10">
    <property type="match status" value="1"/>
</dbReference>
<dbReference type="InterPro" id="IPR036388">
    <property type="entry name" value="WH-like_DNA-bd_sf"/>
</dbReference>
<dbReference type="InterPro" id="IPR039425">
    <property type="entry name" value="RNA_pol_sigma-70-like"/>
</dbReference>
<dbReference type="GO" id="GO:0016987">
    <property type="term" value="F:sigma factor activity"/>
    <property type="evidence" value="ECO:0007669"/>
    <property type="project" value="UniProtKB-KW"/>
</dbReference>
<comment type="similarity">
    <text evidence="1 6">Belongs to the sigma-70 factor family. ECF subfamily.</text>
</comment>
<dbReference type="InterPro" id="IPR013324">
    <property type="entry name" value="RNA_pol_sigma_r3/r4-like"/>
</dbReference>
<dbReference type="RefSeq" id="WP_245408583.1">
    <property type="nucleotide sequence ID" value="NZ_AP014946.1"/>
</dbReference>
<dbReference type="InterPro" id="IPR007627">
    <property type="entry name" value="RNA_pol_sigma70_r2"/>
</dbReference>
<evidence type="ECO:0000259" key="7">
    <source>
        <dbReference type="Pfam" id="PF04542"/>
    </source>
</evidence>
<evidence type="ECO:0000256" key="2">
    <source>
        <dbReference type="ARBA" id="ARBA00023015"/>
    </source>
</evidence>
<accession>A0A0S3Q079</accession>
<protein>
    <recommendedName>
        <fullName evidence="6">RNA polymerase sigma factor</fullName>
    </recommendedName>
</protein>
<dbReference type="AlphaFoldDB" id="A0A0S3Q079"/>
<dbReference type="InterPro" id="IPR013325">
    <property type="entry name" value="RNA_pol_sigma_r2"/>
</dbReference>
<dbReference type="SUPFAM" id="SSF88659">
    <property type="entry name" value="Sigma3 and sigma4 domains of RNA polymerase sigma factors"/>
    <property type="match status" value="1"/>
</dbReference>
<evidence type="ECO:0000256" key="3">
    <source>
        <dbReference type="ARBA" id="ARBA00023082"/>
    </source>
</evidence>
<evidence type="ECO:0000256" key="1">
    <source>
        <dbReference type="ARBA" id="ARBA00010641"/>
    </source>
</evidence>